<sequence length="51" mass="5613">MAKYIGLTGWEPLANATSRVKTPKSKPTWTIEEENLANANSKALYVIFCGV</sequence>
<name>A0A7J8P095_GOSRA</name>
<dbReference type="EMBL" id="JABEZZ010000003">
    <property type="protein sequence ID" value="MBA0582691.1"/>
    <property type="molecule type" value="Genomic_DNA"/>
</dbReference>
<gene>
    <name evidence="1" type="ORF">Gorai_024826</name>
</gene>
<accession>A0A7J8P095</accession>
<feature type="non-terminal residue" evidence="1">
    <location>
        <position position="51"/>
    </location>
</feature>
<proteinExistence type="predicted"/>
<comment type="caution">
    <text evidence="1">The sequence shown here is derived from an EMBL/GenBank/DDBJ whole genome shotgun (WGS) entry which is preliminary data.</text>
</comment>
<reference evidence="1 2" key="1">
    <citation type="journal article" date="2019" name="Genome Biol. Evol.">
        <title>Insights into the evolution of the New World diploid cottons (Gossypium, subgenus Houzingenia) based on genome sequencing.</title>
        <authorList>
            <person name="Grover C.E."/>
            <person name="Arick M.A. 2nd"/>
            <person name="Thrash A."/>
            <person name="Conover J.L."/>
            <person name="Sanders W.S."/>
            <person name="Peterson D.G."/>
            <person name="Frelichowski J.E."/>
            <person name="Scheffler J.A."/>
            <person name="Scheffler B.E."/>
            <person name="Wendel J.F."/>
        </authorList>
    </citation>
    <scope>NUCLEOTIDE SEQUENCE [LARGE SCALE GENOMIC DNA]</scope>
    <source>
        <strain evidence="1">8</strain>
        <tissue evidence="1">Leaf</tissue>
    </source>
</reference>
<protein>
    <submittedName>
        <fullName evidence="1">Uncharacterized protein</fullName>
    </submittedName>
</protein>
<dbReference type="Proteomes" id="UP000593578">
    <property type="component" value="Unassembled WGS sequence"/>
</dbReference>
<evidence type="ECO:0000313" key="2">
    <source>
        <dbReference type="Proteomes" id="UP000593578"/>
    </source>
</evidence>
<organism evidence="1 2">
    <name type="scientific">Gossypium raimondii</name>
    <name type="common">Peruvian cotton</name>
    <name type="synonym">Gossypium klotzschianum subsp. raimondii</name>
    <dbReference type="NCBI Taxonomy" id="29730"/>
    <lineage>
        <taxon>Eukaryota</taxon>
        <taxon>Viridiplantae</taxon>
        <taxon>Streptophyta</taxon>
        <taxon>Embryophyta</taxon>
        <taxon>Tracheophyta</taxon>
        <taxon>Spermatophyta</taxon>
        <taxon>Magnoliopsida</taxon>
        <taxon>eudicotyledons</taxon>
        <taxon>Gunneridae</taxon>
        <taxon>Pentapetalae</taxon>
        <taxon>rosids</taxon>
        <taxon>malvids</taxon>
        <taxon>Malvales</taxon>
        <taxon>Malvaceae</taxon>
        <taxon>Malvoideae</taxon>
        <taxon>Gossypium</taxon>
    </lineage>
</organism>
<evidence type="ECO:0000313" key="1">
    <source>
        <dbReference type="EMBL" id="MBA0582691.1"/>
    </source>
</evidence>
<dbReference type="AlphaFoldDB" id="A0A7J8P095"/>